<sequence length="475" mass="53263">MASTNNQVRVLEICQVTPSSDSPYSATELSLPLTFFDTFWFKFHPVERIFFYELADSTPAFFHSVILPKLKDSLSLTLLHFLPLAGKLNWPPHVDKPFILYAPNNALSLSVAESDADFHHLSDRTIRDAVESHPYIPELPVSDFTADIISFQITLFPNQGFCIGISSHHAILDGKSVTMFIRAWAYICKQSQKDKNPSLSSELTPFFDRTIIQDPEGLDIVFLNNWLSIFKYLSPDADPRTLKLLPSYGSPANPVRGTYELSREDLQKLRQKVLFQLEIEVPKENPDQTNPMHLSTFVLTFAYTVVTIVKARGLERNRKVMIGFTADCRARLEPPLPANYFGNCVGAYTDVTEAEVLMEENGLAFVAQSFSKLIKGLGKGPYKGAKDSLERFLEMDPGTMEIFGVAGSPRFQVYESDFGWGRPKKVEITSIDRTNGSISMAESKDGSGGVEIGIVLKKNEMEIFDSLFLKGLKDL</sequence>
<dbReference type="EMBL" id="JARPOI010000016">
    <property type="protein sequence ID" value="KAJ9147520.1"/>
    <property type="molecule type" value="Genomic_DNA"/>
</dbReference>
<evidence type="ECO:0000256" key="2">
    <source>
        <dbReference type="ARBA" id="ARBA00023315"/>
    </source>
</evidence>
<dbReference type="Proteomes" id="UP001174677">
    <property type="component" value="Chromosome 16"/>
</dbReference>
<comment type="caution">
    <text evidence="3">The sequence shown here is derived from an EMBL/GenBank/DDBJ whole genome shotgun (WGS) entry which is preliminary data.</text>
</comment>
<organism evidence="3 4">
    <name type="scientific">Hevea brasiliensis</name>
    <name type="common">Para rubber tree</name>
    <name type="synonym">Siphonia brasiliensis</name>
    <dbReference type="NCBI Taxonomy" id="3981"/>
    <lineage>
        <taxon>Eukaryota</taxon>
        <taxon>Viridiplantae</taxon>
        <taxon>Streptophyta</taxon>
        <taxon>Embryophyta</taxon>
        <taxon>Tracheophyta</taxon>
        <taxon>Spermatophyta</taxon>
        <taxon>Magnoliopsida</taxon>
        <taxon>eudicotyledons</taxon>
        <taxon>Gunneridae</taxon>
        <taxon>Pentapetalae</taxon>
        <taxon>rosids</taxon>
        <taxon>fabids</taxon>
        <taxon>Malpighiales</taxon>
        <taxon>Euphorbiaceae</taxon>
        <taxon>Crotonoideae</taxon>
        <taxon>Micrandreae</taxon>
        <taxon>Hevea</taxon>
    </lineage>
</organism>
<dbReference type="Pfam" id="PF02458">
    <property type="entry name" value="Transferase"/>
    <property type="match status" value="1"/>
</dbReference>
<name>A0ABQ9KSY0_HEVBR</name>
<accession>A0ABQ9KSY0</accession>
<protein>
    <submittedName>
        <fullName evidence="3">Uncharacterized protein</fullName>
    </submittedName>
</protein>
<reference evidence="3" key="1">
    <citation type="journal article" date="2023" name="Plant Biotechnol. J.">
        <title>Chromosome-level wild Hevea brasiliensis genome provides new tools for genomic-assisted breeding and valuable loci to elevate rubber yield.</title>
        <authorList>
            <person name="Cheng H."/>
            <person name="Song X."/>
            <person name="Hu Y."/>
            <person name="Wu T."/>
            <person name="Yang Q."/>
            <person name="An Z."/>
            <person name="Feng S."/>
            <person name="Deng Z."/>
            <person name="Wu W."/>
            <person name="Zeng X."/>
            <person name="Tu M."/>
            <person name="Wang X."/>
            <person name="Huang H."/>
        </authorList>
    </citation>
    <scope>NUCLEOTIDE SEQUENCE</scope>
    <source>
        <strain evidence="3">MT/VB/25A 57/8</strain>
    </source>
</reference>
<dbReference type="Gene3D" id="3.30.559.10">
    <property type="entry name" value="Chloramphenicol acetyltransferase-like domain"/>
    <property type="match status" value="2"/>
</dbReference>
<dbReference type="PANTHER" id="PTHR31625">
    <property type="match status" value="1"/>
</dbReference>
<keyword evidence="1" id="KW-0808">Transferase</keyword>
<dbReference type="InterPro" id="IPR023213">
    <property type="entry name" value="CAT-like_dom_sf"/>
</dbReference>
<evidence type="ECO:0000256" key="1">
    <source>
        <dbReference type="ARBA" id="ARBA00022679"/>
    </source>
</evidence>
<keyword evidence="4" id="KW-1185">Reference proteome</keyword>
<evidence type="ECO:0000313" key="4">
    <source>
        <dbReference type="Proteomes" id="UP001174677"/>
    </source>
</evidence>
<dbReference type="InterPro" id="IPR051504">
    <property type="entry name" value="Plant_metabolite_acyltrans"/>
</dbReference>
<dbReference type="SUPFAM" id="SSF52777">
    <property type="entry name" value="CoA-dependent acyltransferases"/>
    <property type="match status" value="1"/>
</dbReference>
<proteinExistence type="predicted"/>
<keyword evidence="2" id="KW-0012">Acyltransferase</keyword>
<evidence type="ECO:0000313" key="3">
    <source>
        <dbReference type="EMBL" id="KAJ9147520.1"/>
    </source>
</evidence>
<gene>
    <name evidence="3" type="ORF">P3X46_029673</name>
</gene>